<evidence type="ECO:0000256" key="1">
    <source>
        <dbReference type="SAM" id="Coils"/>
    </source>
</evidence>
<feature type="non-terminal residue" evidence="2">
    <location>
        <position position="1"/>
    </location>
</feature>
<name>A0ABP0HED0_9DINO</name>
<feature type="coiled-coil region" evidence="1">
    <location>
        <begin position="303"/>
        <end position="330"/>
    </location>
</feature>
<feature type="non-terminal residue" evidence="2">
    <location>
        <position position="331"/>
    </location>
</feature>
<proteinExistence type="predicted"/>
<dbReference type="EMBL" id="CAXAMM010000704">
    <property type="protein sequence ID" value="CAK8988576.1"/>
    <property type="molecule type" value="Genomic_DNA"/>
</dbReference>
<keyword evidence="1" id="KW-0175">Coiled coil</keyword>
<protein>
    <submittedName>
        <fullName evidence="2">E3 ubiquitin-protein ligase HERC2</fullName>
    </submittedName>
</protein>
<gene>
    <name evidence="2" type="ORF">SCF082_LOCUS1457</name>
</gene>
<sequence>ALNVEEREMLQQVFELNSHTKEDLLLGLEIQRAVVEAGLAGHDAQERRQVAWACRPPAAWQDEGISFEEFAGKVIPTCRQTLIQLRQEKMQKVLASVPREWTGRLPRSRLYEAARRVLPLDFPEIGDEVEDQPPALTELVTTDGESFSISVFASELQKFSEDWYRSQAQQRREIQQLWSLDQETFVASGADLPHLDMIFRRVAGFKGFLARDEAEVLFDELGVVPQSLMQKRKTLGFLNEQSKYDFPSFVKLVDKIRWLIVSQEDRQLHSTFMRMASENAKSVHAATRRAMRRIKLSTLAKCLDDSENGTEQQENLMKELTEEADLQENEE</sequence>
<organism evidence="2 3">
    <name type="scientific">Durusdinium trenchii</name>
    <dbReference type="NCBI Taxonomy" id="1381693"/>
    <lineage>
        <taxon>Eukaryota</taxon>
        <taxon>Sar</taxon>
        <taxon>Alveolata</taxon>
        <taxon>Dinophyceae</taxon>
        <taxon>Suessiales</taxon>
        <taxon>Symbiodiniaceae</taxon>
        <taxon>Durusdinium</taxon>
    </lineage>
</organism>
<comment type="caution">
    <text evidence="2">The sequence shown here is derived from an EMBL/GenBank/DDBJ whole genome shotgun (WGS) entry which is preliminary data.</text>
</comment>
<keyword evidence="3" id="KW-1185">Reference proteome</keyword>
<evidence type="ECO:0000313" key="2">
    <source>
        <dbReference type="EMBL" id="CAK8988576.1"/>
    </source>
</evidence>
<dbReference type="Proteomes" id="UP001642464">
    <property type="component" value="Unassembled WGS sequence"/>
</dbReference>
<evidence type="ECO:0000313" key="3">
    <source>
        <dbReference type="Proteomes" id="UP001642464"/>
    </source>
</evidence>
<accession>A0ABP0HED0</accession>
<reference evidence="2 3" key="1">
    <citation type="submission" date="2024-02" db="EMBL/GenBank/DDBJ databases">
        <authorList>
            <person name="Chen Y."/>
            <person name="Shah S."/>
            <person name="Dougan E. K."/>
            <person name="Thang M."/>
            <person name="Chan C."/>
        </authorList>
    </citation>
    <scope>NUCLEOTIDE SEQUENCE [LARGE SCALE GENOMIC DNA]</scope>
</reference>